<dbReference type="Proteomes" id="UP000031366">
    <property type="component" value="Unassembled WGS sequence"/>
</dbReference>
<dbReference type="InterPro" id="IPR000182">
    <property type="entry name" value="GNAT_dom"/>
</dbReference>
<reference evidence="2 3" key="1">
    <citation type="journal article" date="2015" name="Infect. Genet. Evol.">
        <title>Genomic sequences of six botulinum neurotoxin-producing strains representing three clostridial species illustrate the mobility and diversity of botulinum neurotoxin genes.</title>
        <authorList>
            <person name="Smith T.J."/>
            <person name="Hill K.K."/>
            <person name="Xie G."/>
            <person name="Foley B.T."/>
            <person name="Williamson C.H."/>
            <person name="Foster J.T."/>
            <person name="Johnson S.L."/>
            <person name="Chertkov O."/>
            <person name="Teshima H."/>
            <person name="Gibbons H.S."/>
            <person name="Johnsky L.A."/>
            <person name="Karavis M.A."/>
            <person name="Smith L.A."/>
        </authorList>
    </citation>
    <scope>NUCLEOTIDE SEQUENCE [LARGE SCALE GENOMIC DNA]</scope>
    <source>
        <strain evidence="2 3">CDC 2741</strain>
    </source>
</reference>
<dbReference type="InterPro" id="IPR016181">
    <property type="entry name" value="Acyl_CoA_acyltransferase"/>
</dbReference>
<dbReference type="EMBL" id="AYSO01000020">
    <property type="protein sequence ID" value="KIE44842.1"/>
    <property type="molecule type" value="Genomic_DNA"/>
</dbReference>
<evidence type="ECO:0000259" key="1">
    <source>
        <dbReference type="PROSITE" id="PS51186"/>
    </source>
</evidence>
<sequence length="134" mass="15644">MEDLVIIEKCPTVEEYIELRKAVKWKVIDIENIKKGLKNSIYSVCIKDKERMIGFGRIVGDGGTVFYIQDIIVDPQYQNKKIGTKIMEKIMNYIENNCSKDAIIGLIAVSELDDFYKNFGFVHNENNYFYRLNM</sequence>
<organism evidence="2 3">
    <name type="scientific">Clostridium argentinense CDC 2741</name>
    <dbReference type="NCBI Taxonomy" id="1418104"/>
    <lineage>
        <taxon>Bacteria</taxon>
        <taxon>Bacillati</taxon>
        <taxon>Bacillota</taxon>
        <taxon>Clostridia</taxon>
        <taxon>Eubacteriales</taxon>
        <taxon>Clostridiaceae</taxon>
        <taxon>Clostridium</taxon>
    </lineage>
</organism>
<dbReference type="SUPFAM" id="SSF55729">
    <property type="entry name" value="Acyl-CoA N-acyltransferases (Nat)"/>
    <property type="match status" value="1"/>
</dbReference>
<dbReference type="PANTHER" id="PTHR43233:SF1">
    <property type="entry name" value="FAMILY N-ACETYLTRANSFERASE, PUTATIVE (AFU_ORTHOLOGUE AFUA_6G03350)-RELATED"/>
    <property type="match status" value="1"/>
</dbReference>
<dbReference type="InterPro" id="IPR053144">
    <property type="entry name" value="Acetyltransferase_Butenolide"/>
</dbReference>
<dbReference type="PANTHER" id="PTHR43233">
    <property type="entry name" value="FAMILY N-ACETYLTRANSFERASE, PUTATIVE (AFU_ORTHOLOGUE AFUA_6G03350)-RELATED"/>
    <property type="match status" value="1"/>
</dbReference>
<gene>
    <name evidence="2" type="ORF">U732_353</name>
</gene>
<evidence type="ECO:0000313" key="2">
    <source>
        <dbReference type="EMBL" id="KIE44842.1"/>
    </source>
</evidence>
<dbReference type="RefSeq" id="WP_039636153.1">
    <property type="nucleotide sequence ID" value="NZ_AYSO01000020.1"/>
</dbReference>
<keyword evidence="2" id="KW-0808">Transferase</keyword>
<dbReference type="GO" id="GO:0016747">
    <property type="term" value="F:acyltransferase activity, transferring groups other than amino-acyl groups"/>
    <property type="evidence" value="ECO:0007669"/>
    <property type="project" value="InterPro"/>
</dbReference>
<dbReference type="OrthoDB" id="9775804at2"/>
<evidence type="ECO:0000313" key="3">
    <source>
        <dbReference type="Proteomes" id="UP000031366"/>
    </source>
</evidence>
<dbReference type="STRING" id="29341.RSJ17_04565"/>
<name>A0A0C1QUX7_9CLOT</name>
<keyword evidence="3" id="KW-1185">Reference proteome</keyword>
<accession>A0A0C1QUX7</accession>
<proteinExistence type="predicted"/>
<dbReference type="PROSITE" id="PS51186">
    <property type="entry name" value="GNAT"/>
    <property type="match status" value="1"/>
</dbReference>
<comment type="caution">
    <text evidence="2">The sequence shown here is derived from an EMBL/GenBank/DDBJ whole genome shotgun (WGS) entry which is preliminary data.</text>
</comment>
<feature type="domain" description="N-acetyltransferase" evidence="1">
    <location>
        <begin position="2"/>
        <end position="134"/>
    </location>
</feature>
<protein>
    <submittedName>
        <fullName evidence="2">Acetyltransferase family protein</fullName>
    </submittedName>
</protein>
<dbReference type="Pfam" id="PF13673">
    <property type="entry name" value="Acetyltransf_10"/>
    <property type="match status" value="1"/>
</dbReference>
<dbReference type="Gene3D" id="3.40.630.30">
    <property type="match status" value="1"/>
</dbReference>
<dbReference type="AlphaFoldDB" id="A0A0C1QUX7"/>
<dbReference type="CDD" id="cd04301">
    <property type="entry name" value="NAT_SF"/>
    <property type="match status" value="1"/>
</dbReference>